<sequence length="177" mass="21041">MSKIATIIETNFGKNNLEFAYKNFSREEKRKYHSYINNRPAGKKSPFMWMVDRSFKEGAYSFREISNILDIDQEKVIEIYKSALKKIQRAILAKTESALFDEIQTSNMLPKSKKSKKCFLETNLDKESDKLISVSYTDKRKRRRTKQMKQKDFLKALETERKNNTKKNYQPSLPLFW</sequence>
<organism evidence="1 2">
    <name type="scientific">Helicobacter pullorum</name>
    <dbReference type="NCBI Taxonomy" id="35818"/>
    <lineage>
        <taxon>Bacteria</taxon>
        <taxon>Pseudomonadati</taxon>
        <taxon>Campylobacterota</taxon>
        <taxon>Epsilonproteobacteria</taxon>
        <taxon>Campylobacterales</taxon>
        <taxon>Helicobacteraceae</taxon>
        <taxon>Helicobacter</taxon>
    </lineage>
</organism>
<dbReference type="EMBL" id="JNOC01000043">
    <property type="protein sequence ID" value="KPH55448.1"/>
    <property type="molecule type" value="Genomic_DNA"/>
</dbReference>
<dbReference type="PATRIC" id="fig|35818.11.peg.1655"/>
<dbReference type="RefSeq" id="WP_054198211.1">
    <property type="nucleotide sequence ID" value="NZ_CAJFGW010000012.1"/>
</dbReference>
<dbReference type="Proteomes" id="UP000037997">
    <property type="component" value="Unassembled WGS sequence"/>
</dbReference>
<dbReference type="AlphaFoldDB" id="A0A0N0LT23"/>
<evidence type="ECO:0000313" key="1">
    <source>
        <dbReference type="EMBL" id="KPH55448.1"/>
    </source>
</evidence>
<protein>
    <submittedName>
        <fullName evidence="1">Uncharacterized protein</fullName>
    </submittedName>
</protein>
<reference evidence="1 2" key="1">
    <citation type="submission" date="2014-06" db="EMBL/GenBank/DDBJ databases">
        <title>Helicobacter pullorum isolates in fresh chicken meat - phenotypic and genotypic features.</title>
        <authorList>
            <person name="Borges V."/>
            <person name="Santos A."/>
            <person name="Correia C.B."/>
            <person name="Saraiva M."/>
            <person name="Menard A."/>
            <person name="Vieira L."/>
            <person name="Sampaio D.A."/>
            <person name="Gomes J.P."/>
            <person name="Oleastro M."/>
        </authorList>
    </citation>
    <scope>NUCLEOTIDE SEQUENCE [LARGE SCALE GENOMIC DNA]</scope>
    <source>
        <strain evidence="1 2">229334/12</strain>
    </source>
</reference>
<proteinExistence type="predicted"/>
<accession>A0A0N0LT23</accession>
<comment type="caution">
    <text evidence="1">The sequence shown here is derived from an EMBL/GenBank/DDBJ whole genome shotgun (WGS) entry which is preliminary data.</text>
</comment>
<gene>
    <name evidence="1" type="ORF">HPU229334_08360</name>
</gene>
<evidence type="ECO:0000313" key="2">
    <source>
        <dbReference type="Proteomes" id="UP000037997"/>
    </source>
</evidence>
<name>A0A0N0LT23_9HELI</name>